<dbReference type="InterPro" id="IPR011396">
    <property type="entry name" value="PT_DNA_restrict"/>
</dbReference>
<keyword evidence="3" id="KW-0540">Nuclease</keyword>
<dbReference type="NCBIfam" id="NF045808">
    <property type="entry name" value="PT-DNA_restrict"/>
    <property type="match status" value="1"/>
</dbReference>
<dbReference type="InterPro" id="IPR058813">
    <property type="entry name" value="DNA-SBD_ScoMcrA"/>
</dbReference>
<dbReference type="PIRSF" id="PIRSF030850">
    <property type="entry name" value="UCP030850"/>
    <property type="match status" value="1"/>
</dbReference>
<evidence type="ECO:0000259" key="2">
    <source>
        <dbReference type="Pfam" id="PF26340"/>
    </source>
</evidence>
<evidence type="ECO:0000313" key="3">
    <source>
        <dbReference type="EMBL" id="PRY39354.1"/>
    </source>
</evidence>
<proteinExistence type="predicted"/>
<comment type="caution">
    <text evidence="3">The sequence shown here is derived from an EMBL/GenBank/DDBJ whole genome shotgun (WGS) entry which is preliminary data.</text>
</comment>
<dbReference type="GO" id="GO:0004519">
    <property type="term" value="F:endonuclease activity"/>
    <property type="evidence" value="ECO:0007669"/>
    <property type="project" value="UniProtKB-KW"/>
</dbReference>
<feature type="domain" description="HNH nuclease" evidence="1">
    <location>
        <begin position="187"/>
        <end position="240"/>
    </location>
</feature>
<keyword evidence="4" id="KW-1185">Reference proteome</keyword>
<name>A0A2T0T119_9ACTN</name>
<dbReference type="Pfam" id="PF26340">
    <property type="entry name" value="DNA-SBD_ScoMcrA"/>
    <property type="match status" value="1"/>
</dbReference>
<keyword evidence="3" id="KW-0378">Hydrolase</keyword>
<reference evidence="3 4" key="1">
    <citation type="submission" date="2018-03" db="EMBL/GenBank/DDBJ databases">
        <title>Genomic Encyclopedia of Archaeal and Bacterial Type Strains, Phase II (KMG-II): from individual species to whole genera.</title>
        <authorList>
            <person name="Goeker M."/>
        </authorList>
    </citation>
    <scope>NUCLEOTIDE SEQUENCE [LARGE SCALE GENOMIC DNA]</scope>
    <source>
        <strain evidence="3 4">DSM 45416</strain>
    </source>
</reference>
<keyword evidence="3" id="KW-0255">Endonuclease</keyword>
<organism evidence="3 4">
    <name type="scientific">Geodermatophilus tzadiensis</name>
    <dbReference type="NCBI Taxonomy" id="1137988"/>
    <lineage>
        <taxon>Bacteria</taxon>
        <taxon>Bacillati</taxon>
        <taxon>Actinomycetota</taxon>
        <taxon>Actinomycetes</taxon>
        <taxon>Geodermatophilales</taxon>
        <taxon>Geodermatophilaceae</taxon>
        <taxon>Geodermatophilus</taxon>
    </lineage>
</organism>
<dbReference type="Pfam" id="PF13391">
    <property type="entry name" value="HNH_2"/>
    <property type="match status" value="1"/>
</dbReference>
<gene>
    <name evidence="3" type="ORF">LY71_12123</name>
</gene>
<accession>A0A2T0T119</accession>
<dbReference type="OrthoDB" id="4464809at2"/>
<dbReference type="AlphaFoldDB" id="A0A2T0T119"/>
<dbReference type="InterPro" id="IPR003615">
    <property type="entry name" value="HNH_nuc"/>
</dbReference>
<feature type="domain" description="ScoMcrA-like DNA sulfur-binding" evidence="2">
    <location>
        <begin position="8"/>
        <end position="154"/>
    </location>
</feature>
<evidence type="ECO:0000259" key="1">
    <source>
        <dbReference type="Pfam" id="PF13391"/>
    </source>
</evidence>
<evidence type="ECO:0000313" key="4">
    <source>
        <dbReference type="Proteomes" id="UP000239210"/>
    </source>
</evidence>
<dbReference type="Proteomes" id="UP000239210">
    <property type="component" value="Unassembled WGS sequence"/>
</dbReference>
<dbReference type="CDD" id="cd00085">
    <property type="entry name" value="HNHc"/>
    <property type="match status" value="1"/>
</dbReference>
<sequence length="299" mass="32721">MSVRDPAAQVADRLAALRQHQQDGRRSPHKPLLVLLALGRLARTGESSLPWDDAEQDLADLIQEFGPPSKTGRAQSAAYPFTRLRSDGVWTLDRDVPMDNVGPLRQGVTGRLEASLEAALRARPALVDEVARGLVEAHFPATVAPDVLVAVGLDPELLRGGTVEFIPGRRRSSSWPAQVLEAWDRQCAFCGFDGQVGGVPVGLEAAHIRWFTVDGPDHLDNGLALCSLHHKLFDRGVLGLDDDLTVVVSQRFSARTPHGRAVYDLHGQRLRPRPGTPAPAERHLVWHREQVFHGRPLAA</sequence>
<protein>
    <submittedName>
        <fullName evidence="3">Putative restriction endonuclease</fullName>
    </submittedName>
</protein>
<dbReference type="EMBL" id="PVTG01000021">
    <property type="protein sequence ID" value="PRY39354.1"/>
    <property type="molecule type" value="Genomic_DNA"/>
</dbReference>